<comment type="caution">
    <text evidence="2">The sequence shown here is derived from an EMBL/GenBank/DDBJ whole genome shotgun (WGS) entry which is preliminary data.</text>
</comment>
<evidence type="ECO:0000259" key="1">
    <source>
        <dbReference type="Pfam" id="PF17683"/>
    </source>
</evidence>
<dbReference type="Pfam" id="PF17683">
    <property type="entry name" value="TFIIF_beta_N"/>
    <property type="match status" value="1"/>
</dbReference>
<dbReference type="InterPro" id="IPR040504">
    <property type="entry name" value="TFIIF_beta_N"/>
</dbReference>
<accession>A0A9W7C6K4</accession>
<protein>
    <recommendedName>
        <fullName evidence="1">TFIIF beta subunit N-terminal domain-containing protein</fullName>
    </recommendedName>
</protein>
<name>A0A9W7C6K4_9STRA</name>
<gene>
    <name evidence="2" type="ORF">TrLO_g2498</name>
</gene>
<proteinExistence type="predicted"/>
<dbReference type="AlphaFoldDB" id="A0A9W7C6K4"/>
<dbReference type="Proteomes" id="UP001165122">
    <property type="component" value="Unassembled WGS sequence"/>
</dbReference>
<keyword evidence="3" id="KW-1185">Reference proteome</keyword>
<evidence type="ECO:0000313" key="3">
    <source>
        <dbReference type="Proteomes" id="UP001165122"/>
    </source>
</evidence>
<evidence type="ECO:0000313" key="2">
    <source>
        <dbReference type="EMBL" id="GMI03138.1"/>
    </source>
</evidence>
<feature type="domain" description="TFIIF beta subunit N-terminal" evidence="1">
    <location>
        <begin position="27"/>
        <end position="78"/>
    </location>
</feature>
<reference evidence="3" key="1">
    <citation type="journal article" date="2023" name="Commun. Biol.">
        <title>Genome analysis of Parmales, the sister group of diatoms, reveals the evolutionary specialization of diatoms from phago-mixotrophs to photoautotrophs.</title>
        <authorList>
            <person name="Ban H."/>
            <person name="Sato S."/>
            <person name="Yoshikawa S."/>
            <person name="Yamada K."/>
            <person name="Nakamura Y."/>
            <person name="Ichinomiya M."/>
            <person name="Sato N."/>
            <person name="Blanc-Mathieu R."/>
            <person name="Endo H."/>
            <person name="Kuwata A."/>
            <person name="Ogata H."/>
        </authorList>
    </citation>
    <scope>NUCLEOTIDE SEQUENCE [LARGE SCALE GENOMIC DNA]</scope>
    <source>
        <strain evidence="3">NIES 3700</strain>
    </source>
</reference>
<dbReference type="EMBL" id="BRXW01000053">
    <property type="protein sequence ID" value="GMI03138.1"/>
    <property type="molecule type" value="Genomic_DNA"/>
</dbReference>
<dbReference type="OrthoDB" id="10424586at2759"/>
<organism evidence="2 3">
    <name type="scientific">Triparma laevis f. longispina</name>
    <dbReference type="NCBI Taxonomy" id="1714387"/>
    <lineage>
        <taxon>Eukaryota</taxon>
        <taxon>Sar</taxon>
        <taxon>Stramenopiles</taxon>
        <taxon>Ochrophyta</taxon>
        <taxon>Bolidophyceae</taxon>
        <taxon>Parmales</taxon>
        <taxon>Triparmaceae</taxon>
        <taxon>Triparma</taxon>
    </lineage>
</organism>
<sequence>MSSTTTSKSKDLESTTKVSIDKENPAQYWLVKVPKELIAAINDDSVTGSSTLGSITFTQTPKNPPSITFTLSPSLSSPSGTYDLTGLSKTYTKNGLSSVQTGVVKNDVKNKKRLIGEVSRAGSLIADEDTQRILLRKRVSEEARSKGVIKSTTDAEAKIEKEGRAGALDAFNEERERLKKIRLAEAAKKLSESSLDLSDQSSIRSKILSIYDEKDGRSFKEILALLNLENCKAKEEKIIKDALKGVARYSTKGKERGLYWLKGEFGGLGGFQEKGEE</sequence>